<evidence type="ECO:0000313" key="4">
    <source>
        <dbReference type="Proteomes" id="UP000401081"/>
    </source>
</evidence>
<protein>
    <submittedName>
        <fullName evidence="3">Transcriptional activator feaR</fullName>
    </submittedName>
</protein>
<dbReference type="Pfam" id="PF14525">
    <property type="entry name" value="AraC_binding_2"/>
    <property type="match status" value="1"/>
</dbReference>
<reference evidence="3 4" key="1">
    <citation type="submission" date="2019-03" db="EMBL/GenBank/DDBJ databases">
        <authorList>
            <consortium name="Pathogen Informatics"/>
        </authorList>
    </citation>
    <scope>NUCLEOTIDE SEQUENCE [LARGE SCALE GENOMIC DNA]</scope>
    <source>
        <strain evidence="3 4">NCTC12993</strain>
    </source>
</reference>
<sequence>MAAVDSGETYHNWLAKINQVCGHFAARPLEGDFHGEIDTSYAGSLKLSTVTSRNVNLYRTRQEIRGGNDAWFYTVFQLSGQASIEQEERQVNLEAGDMTLIDASRPLFDSLAANVPPGFPAVAASDAGKPAARQRYQRCDPPGKIPTDGSVEPTPAA</sequence>
<gene>
    <name evidence="3" type="primary">feaR_2</name>
    <name evidence="3" type="ORF">NCTC12993_00714</name>
</gene>
<accession>A0A485ACR2</accession>
<dbReference type="Proteomes" id="UP000401081">
    <property type="component" value="Unassembled WGS sequence"/>
</dbReference>
<evidence type="ECO:0000259" key="2">
    <source>
        <dbReference type="Pfam" id="PF14525"/>
    </source>
</evidence>
<dbReference type="InterPro" id="IPR035418">
    <property type="entry name" value="AraC-bd_2"/>
</dbReference>
<feature type="region of interest" description="Disordered" evidence="1">
    <location>
        <begin position="124"/>
        <end position="157"/>
    </location>
</feature>
<feature type="domain" description="Transcription regulator HTH AraC- type ligand binding" evidence="2">
    <location>
        <begin position="13"/>
        <end position="107"/>
    </location>
</feature>
<dbReference type="AlphaFoldDB" id="A0A485ACR2"/>
<keyword evidence="4" id="KW-1185">Reference proteome</keyword>
<proteinExistence type="predicted"/>
<organism evidence="3 4">
    <name type="scientific">Kluyvera cryocrescens</name>
    <name type="common">Kluyvera citrophila</name>
    <dbReference type="NCBI Taxonomy" id="580"/>
    <lineage>
        <taxon>Bacteria</taxon>
        <taxon>Pseudomonadati</taxon>
        <taxon>Pseudomonadota</taxon>
        <taxon>Gammaproteobacteria</taxon>
        <taxon>Enterobacterales</taxon>
        <taxon>Enterobacteriaceae</taxon>
        <taxon>Kluyvera</taxon>
    </lineage>
</organism>
<evidence type="ECO:0000313" key="3">
    <source>
        <dbReference type="EMBL" id="VFS57308.1"/>
    </source>
</evidence>
<name>A0A485ACR2_KLUCR</name>
<evidence type="ECO:0000256" key="1">
    <source>
        <dbReference type="SAM" id="MobiDB-lite"/>
    </source>
</evidence>
<dbReference type="EMBL" id="CAADJD010000008">
    <property type="protein sequence ID" value="VFS57308.1"/>
    <property type="molecule type" value="Genomic_DNA"/>
</dbReference>